<dbReference type="eggNOG" id="ENOG502RE9P">
    <property type="taxonomic scope" value="Eukaryota"/>
</dbReference>
<dbReference type="KEGG" id="tre:TRIREDRAFT_109371"/>
<keyword evidence="3" id="KW-1185">Reference proteome</keyword>
<name>G0RP19_HYPJQ</name>
<evidence type="ECO:0000313" key="3">
    <source>
        <dbReference type="Proteomes" id="UP000008984"/>
    </source>
</evidence>
<evidence type="ECO:0000313" key="2">
    <source>
        <dbReference type="EMBL" id="EGR47114.1"/>
    </source>
</evidence>
<reference evidence="2 3" key="1">
    <citation type="journal article" date="2008" name="Nat. Biotechnol.">
        <title>Genome sequencing and analysis of the biomass-degrading fungus Trichoderma reesei (syn. Hypocrea jecorina).</title>
        <authorList>
            <person name="Martinez D."/>
            <person name="Berka R.M."/>
            <person name="Henrissat B."/>
            <person name="Saloheimo M."/>
            <person name="Arvas M."/>
            <person name="Baker S.E."/>
            <person name="Chapman J."/>
            <person name="Chertkov O."/>
            <person name="Coutinho P.M."/>
            <person name="Cullen D."/>
            <person name="Danchin E.G."/>
            <person name="Grigoriev I.V."/>
            <person name="Harris P."/>
            <person name="Jackson M."/>
            <person name="Kubicek C.P."/>
            <person name="Han C.S."/>
            <person name="Ho I."/>
            <person name="Larrondo L.F."/>
            <person name="de Leon A.L."/>
            <person name="Magnuson J.K."/>
            <person name="Merino S."/>
            <person name="Misra M."/>
            <person name="Nelson B."/>
            <person name="Putnam N."/>
            <person name="Robbertse B."/>
            <person name="Salamov A.A."/>
            <person name="Schmoll M."/>
            <person name="Terry A."/>
            <person name="Thayer N."/>
            <person name="Westerholm-Parvinen A."/>
            <person name="Schoch C.L."/>
            <person name="Yao J."/>
            <person name="Barabote R."/>
            <person name="Nelson M.A."/>
            <person name="Detter C."/>
            <person name="Bruce D."/>
            <person name="Kuske C.R."/>
            <person name="Xie G."/>
            <person name="Richardson P."/>
            <person name="Rokhsar D.S."/>
            <person name="Lucas S.M."/>
            <person name="Rubin E.M."/>
            <person name="Dunn-Coleman N."/>
            <person name="Ward M."/>
            <person name="Brettin T.S."/>
        </authorList>
    </citation>
    <scope>NUCLEOTIDE SEQUENCE [LARGE SCALE GENOMIC DNA]</scope>
    <source>
        <strain evidence="2 3">QM6a</strain>
    </source>
</reference>
<dbReference type="Proteomes" id="UP000008984">
    <property type="component" value="Unassembled WGS sequence"/>
</dbReference>
<gene>
    <name evidence="2" type="ORF">TRIREDRAFT_109371</name>
</gene>
<dbReference type="HOGENOM" id="CLU_238483_0_0_1"/>
<proteinExistence type="predicted"/>
<sequence>MLSASANTLHPAFFNRTPDRVLTSTSSIPEDRQLSREQLRVWSYQEPPLAVGQYTLSVSQKIEVFDNNLNQNVSKDLDSPDTQLRVSSPRFQLPDPQVDIHSVYPAPGHSDHAQTLAHVVFRRCTTPWERLLLNDKGDKDNCGMNNNRMPWLGVLSFTEDELVLDEAKCQAAGFIDEASRPSSQGTITTTAGHLETLTGVVSPLSGNAGLSNDDKGYTARDKANVLLMARPLFQQLFASYNKSGESPFKPDLTRFSRMAHVRETHAGFMASTVNLMSDSGAGPNPQPQYSVVVSPRTGPPGEDKPRRVISHLISLEGISRMTSDLQPQAEYAALISLHSWDWMCVPNDHVDFRSTMAGLGNNVHPLRIDIPKDYKKQLDEAEEKFKSTIGDDKPTTAEDKSQHTGISPEPEHGPSTIIGQEKTEKNPMADWLWQKTHAGYTMKPHTLATGEITRCLLRGPFIPVPPARDSINCFSATGDDLVLIDNETGLEDVSYKVAWHLGRALATGDRSLMAALLRFRGHVHAEAVKRLKARKAVAETLKAGSNGSDPANGVFTMAAAFASLDDSLSQLEKASDMSVLGQLGGQSRWLRTDDEKKDSLVSRLSLASAPLKLDGDDYAEELRAVVNAFFSYPPEESDAKSDIPPIAQRDIDPDAVLIRAWAVDKLYLAGVPLHNLLPDPDMLPRESIRTFCVDPKWLDAAIDGGLSTANHFANGDDVVRQAIKRCLNRYMGEVRTHGPGKGTTLQLPKWGFLLRSVAVTAFPDLKVEAQFGKSVPDGIREVLYMQVLADDILLCLFDRMPGDNDFKEIRISQPSHQQTFAAGSKLTDKFLNGWFRPIPRVSLSSVPEDEQKKVQQMLVPIERNCESGQDSEPVYDWDVRMIRPDTLSKKYVAAVAGPERDETKVWKWTGAPDDVPSAVLALQLGAANLQLTLPLGKGDQLSGDDGNDDNRWTTPGVQLDAEPRVKALTTSIRKPASASVVRTAVKQRQKTAVGNLEWVPLPTNASSSMTTKTLAVASEQALPQHKITAQGLQHQDTNMVILPHVPYDEKTTWCPWPSKAACFSLFDADLHNETSPDWKAGSSTVVALRGPTDVVFALRQSPRDSDAGGKYPERLEVRIPVVLSQERTTSGGSEEFKPLLIIPGTAEAPVLPKVEGLNGSGLWSYKTSLVVGSLFYPPRDGANKGDALQAYPDKCLLLVITAQPRFGKGRMKDALFDGSFMLHQARVVQPAYATPYVTQFDISWEKNVVYPRQVIVERGIMLKIGDPSYLEIFNREKVCLNLTVHTSTVLGPTDKVFWEAEMRTTTEQLSMTFALSPGDLCQLTTANQKHDYNFQEWTSKGPVTVRLYAESASGRRLGPKTPPMSFPRTSLPDYPGPIMFTFSYAGIYATWKTPPNLPEFSGTDKPCKVRFSIGQGSPVEVDIEANKAFLERDVHLLASDFAPEKTVHIVHQLRIESKRVKGCVEERVNDFALLHLSTKVQSNVLAPFNLSEALPVHPRSQFVTWAKTSEIWYVADDHSIVGARCRRKPQENATLPYPYIVQLNTDQGEAKSVGTLAMFPQDTSLSKHTIAWVQSDGRLNGLERTVSDVKDKPNHSWSPVSSLYGMGYYNGGPLTSWPELWTDVVHSLGAMAFTRTYDNMLHMLWAGPKGDLRMTFSEFGSPWGGTPAWPFTAIPIAGHTPNVVMGEGEVAVDVYKAIFASGHHGACPQYFFWVTRGGGIKWMKFFHTTSPKSLSGFSISRPPDDFVEPEILEATDDARIADGGGSNSGCGPVTLATRFAGQRRFFIFWVDGQEGRIWGKSAEVDDLLGLRHWTYHKFCVTPNGPAWPTPPAHPTASRLTVIAKDQDSFGPEGLVSAEQRDGGHGVYLLWFDQEGRLRAARTTDDHSYKEWVECMLPDDVVRDVRTYPPSKESGSARKMEVVVLRSTDGDAPNANVYDLLWVDKDGHLKDIGVEIQSAWSQ</sequence>
<feature type="region of interest" description="Disordered" evidence="1">
    <location>
        <begin position="384"/>
        <end position="419"/>
    </location>
</feature>
<accession>G0RP19</accession>
<dbReference type="VEuPathDB" id="FungiDB:TRIREDRAFT_109371"/>
<dbReference type="EMBL" id="GL985070">
    <property type="protein sequence ID" value="EGR47114.1"/>
    <property type="molecule type" value="Genomic_DNA"/>
</dbReference>
<dbReference type="OrthoDB" id="3029913at2759"/>
<dbReference type="RefSeq" id="XP_006967123.1">
    <property type="nucleotide sequence ID" value="XM_006967061.1"/>
</dbReference>
<protein>
    <submittedName>
        <fullName evidence="2">Predicted protein</fullName>
    </submittedName>
</protein>
<organism evidence="3">
    <name type="scientific">Hypocrea jecorina (strain QM6a)</name>
    <name type="common">Trichoderma reesei</name>
    <dbReference type="NCBI Taxonomy" id="431241"/>
    <lineage>
        <taxon>Eukaryota</taxon>
        <taxon>Fungi</taxon>
        <taxon>Dikarya</taxon>
        <taxon>Ascomycota</taxon>
        <taxon>Pezizomycotina</taxon>
        <taxon>Sordariomycetes</taxon>
        <taxon>Hypocreomycetidae</taxon>
        <taxon>Hypocreales</taxon>
        <taxon>Hypocreaceae</taxon>
        <taxon>Trichoderma</taxon>
    </lineage>
</organism>
<dbReference type="GeneID" id="18481889"/>
<feature type="compositionally biased region" description="Basic and acidic residues" evidence="1">
    <location>
        <begin position="384"/>
        <end position="402"/>
    </location>
</feature>
<evidence type="ECO:0000256" key="1">
    <source>
        <dbReference type="SAM" id="MobiDB-lite"/>
    </source>
</evidence>